<dbReference type="EMBL" id="CP059851">
    <property type="protein sequence ID" value="QMW24748.1"/>
    <property type="molecule type" value="Genomic_DNA"/>
</dbReference>
<dbReference type="Proteomes" id="UP000515292">
    <property type="component" value="Chromosome"/>
</dbReference>
<keyword evidence="2" id="KW-1185">Reference proteome</keyword>
<accession>A0A7G5IN06</accession>
<dbReference type="InterPro" id="IPR010281">
    <property type="entry name" value="DUF885"/>
</dbReference>
<reference evidence="1 2" key="1">
    <citation type="submission" date="2020-07" db="EMBL/GenBank/DDBJ databases">
        <title>Complete genome sequence for Sandaracinobacter sp. M6.</title>
        <authorList>
            <person name="Tang Y."/>
            <person name="Liu Q."/>
            <person name="Guo Z."/>
            <person name="Lei P."/>
            <person name="Huang B."/>
        </authorList>
    </citation>
    <scope>NUCLEOTIDE SEQUENCE [LARGE SCALE GENOMIC DNA]</scope>
    <source>
        <strain evidence="1 2">M6</strain>
    </source>
</reference>
<dbReference type="KEGG" id="sand:H3309_16630"/>
<sequence length="617" mass="67959">MLGTSGLALLLTGCMNAREMAATAAVLPTPQAAAAPAAPVAPPAPVMSASERLAKLFKDSDEDNLRRNPIGALFRGDLRYADQFGDYITDAYLAAEKKAAEDELAALNAIPRDALGADEKVSYDTFKWQREMDLKGFEPALLSASIVRPIDHFNGFHAFFADLSSGQSAAPFKTVKDYEDNLKRIDGWVIAMDRAIGRMQEGLKAGVVQPKVVSTRVLDQLNRFVEQGVEKSPFMMPVAKFPEAVPPADQARLRGAYAATVKDKILPAYTRMRDFFRDRYLPASREAPGLSAMPGGAALYAYMVQTQTTTDMTPDEIHALGLSEVARITAAMESVKKQVGFKGTLRQFFNHIRTDKQFQPASVQALGDGYRAIGKRVDVTIPLLFSAVPKSPLEIKPVPAFLEKDQAAAYYQQGTPDGKRPGTFYFNTYDLKSRSTPGMETLYLHEAVPGHHFQISLAMENEKLPPFQRFGGNTAFVEGWALYAESLGPELGLFKDPYQLYGHLDDEMLRAIRLVVDTGLHAKGWSRQQAINYMLNNSAQGRTDAVNEIDRYIAMPAQALAYKVGQIKIRELRTRAEKALGPKFDVREFHAQVLMTGALPLKVLEAKIDGWIAAKAA</sequence>
<dbReference type="Pfam" id="PF05960">
    <property type="entry name" value="DUF885"/>
    <property type="match status" value="1"/>
</dbReference>
<name>A0A7G5IN06_9SPHN</name>
<evidence type="ECO:0000313" key="2">
    <source>
        <dbReference type="Proteomes" id="UP000515292"/>
    </source>
</evidence>
<dbReference type="PANTHER" id="PTHR33361">
    <property type="entry name" value="GLR0591 PROTEIN"/>
    <property type="match status" value="1"/>
</dbReference>
<dbReference type="AlphaFoldDB" id="A0A7G5IN06"/>
<dbReference type="PANTHER" id="PTHR33361:SF16">
    <property type="entry name" value="DUF885 DOMAIN-CONTAINING PROTEIN"/>
    <property type="match status" value="1"/>
</dbReference>
<evidence type="ECO:0000313" key="1">
    <source>
        <dbReference type="EMBL" id="QMW24748.1"/>
    </source>
</evidence>
<proteinExistence type="predicted"/>
<protein>
    <submittedName>
        <fullName evidence="1">DUF885 domain-containing protein</fullName>
    </submittedName>
</protein>
<gene>
    <name evidence="1" type="ORF">H3309_16630</name>
</gene>
<organism evidence="1 2">
    <name type="scientific">Sandaracinobacteroides saxicola</name>
    <dbReference type="NCBI Taxonomy" id="2759707"/>
    <lineage>
        <taxon>Bacteria</taxon>
        <taxon>Pseudomonadati</taxon>
        <taxon>Pseudomonadota</taxon>
        <taxon>Alphaproteobacteria</taxon>
        <taxon>Sphingomonadales</taxon>
        <taxon>Sphingosinicellaceae</taxon>
        <taxon>Sandaracinobacteroides</taxon>
    </lineage>
</organism>